<organism evidence="1">
    <name type="scientific">marine metagenome</name>
    <dbReference type="NCBI Taxonomy" id="408172"/>
    <lineage>
        <taxon>unclassified sequences</taxon>
        <taxon>metagenomes</taxon>
        <taxon>ecological metagenomes</taxon>
    </lineage>
</organism>
<proteinExistence type="predicted"/>
<accession>A0A383EVS8</accession>
<gene>
    <name evidence="1" type="ORF">METZ01_LOCUS513633</name>
</gene>
<feature type="non-terminal residue" evidence="1">
    <location>
        <position position="229"/>
    </location>
</feature>
<dbReference type="AlphaFoldDB" id="A0A383EVS8"/>
<protein>
    <submittedName>
        <fullName evidence="1">Uncharacterized protein</fullName>
    </submittedName>
</protein>
<dbReference type="EMBL" id="UINC01229172">
    <property type="protein sequence ID" value="SVE60779.1"/>
    <property type="molecule type" value="Genomic_DNA"/>
</dbReference>
<evidence type="ECO:0000313" key="1">
    <source>
        <dbReference type="EMBL" id="SVE60779.1"/>
    </source>
</evidence>
<feature type="non-terminal residue" evidence="1">
    <location>
        <position position="1"/>
    </location>
</feature>
<name>A0A383EVS8_9ZZZZ</name>
<reference evidence="1" key="1">
    <citation type="submission" date="2018-05" db="EMBL/GenBank/DDBJ databases">
        <authorList>
            <person name="Lanie J.A."/>
            <person name="Ng W.-L."/>
            <person name="Kazmierczak K.M."/>
            <person name="Andrzejewski T.M."/>
            <person name="Davidsen T.M."/>
            <person name="Wayne K.J."/>
            <person name="Tettelin H."/>
            <person name="Glass J.I."/>
            <person name="Rusch D."/>
            <person name="Podicherti R."/>
            <person name="Tsui H.-C.T."/>
            <person name="Winkler M.E."/>
        </authorList>
    </citation>
    <scope>NUCLEOTIDE SEQUENCE</scope>
</reference>
<sequence length="229" mass="26208">LNKRLEQESIDLLKMYIKNKQIWAVHANNLQGDMGVIPAFEQNILNGIYSFVKDPAKFFHSDSDVPVGFNIDGFDNIPERVYIHTRINALATSFGGINIWDCRKYAFIKCITSLDELGEGKLGDIGLNLFTVTNTNWGKNCYLFVPNNELTQWESTLKKFKDYGGKIIGYKYPKELTSFQLPKKPEVAYQCANELKKLTETSKTYLDQNGKIAMRFICCKENNFCSLRA</sequence>